<dbReference type="OrthoDB" id="333076at2"/>
<name>A0A373FS12_COMTE</name>
<keyword evidence="2" id="KW-1185">Reference proteome</keyword>
<protein>
    <submittedName>
        <fullName evidence="1">Uncharacterized protein</fullName>
    </submittedName>
</protein>
<proteinExistence type="predicted"/>
<dbReference type="SUPFAM" id="SSF159245">
    <property type="entry name" value="AttH-like"/>
    <property type="match status" value="1"/>
</dbReference>
<evidence type="ECO:0000313" key="1">
    <source>
        <dbReference type="EMBL" id="RGE46946.1"/>
    </source>
</evidence>
<accession>A0A373FS12</accession>
<dbReference type="AlphaFoldDB" id="A0A373FS12"/>
<dbReference type="EMBL" id="QURR01000001">
    <property type="protein sequence ID" value="RGE46946.1"/>
    <property type="molecule type" value="Genomic_DNA"/>
</dbReference>
<sequence length="363" mass="41703">MLTQADDYPIHQLPEPVATAGSDRNFYDRYYFQGYSPDQHIKIGAALGVYPHLDLMDAHFMVQIGSVQHRSFASRHLHSERMDLQVGPIRLEIQKPLQRLRLLVDDAAHGLHADLTFNALHPAIEEPRFTHRAGPRTILDLTRMTQSGLWEGEIRLAEQRYPVAQWRGTRDRSWGVRPLGARDTQPVPDAGPTQWYWLWVPMHFEEHLMFFHTNDDARGNGWNRSAVLVSLKDQQQHHLYDVRFEPRYRTGTQQMSELQLFGKLPDGRPVRAHLISGEIVPKQGEGYNHASWNHGMYHGAMATHYESVETRDWDLNDFANVHRHAMCTAQLFIGDEAPRTGQATLEQMLLGEHAPSGFAALRF</sequence>
<evidence type="ECO:0000313" key="2">
    <source>
        <dbReference type="Proteomes" id="UP000261948"/>
    </source>
</evidence>
<dbReference type="Proteomes" id="UP000261948">
    <property type="component" value="Unassembled WGS sequence"/>
</dbReference>
<gene>
    <name evidence="1" type="ORF">DZC30_00600</name>
</gene>
<reference evidence="1 2" key="1">
    <citation type="submission" date="2018-08" db="EMBL/GenBank/DDBJ databases">
        <title>Comamonas testosteroni strain SWCO2.</title>
        <authorList>
            <person name="Jiang N."/>
            <person name="Zhang X.Z."/>
        </authorList>
    </citation>
    <scope>NUCLEOTIDE SEQUENCE [LARGE SCALE GENOMIC DNA]</scope>
    <source>
        <strain evidence="1 2">SWCO2</strain>
    </source>
</reference>
<organism evidence="1 2">
    <name type="scientific">Comamonas testosteroni</name>
    <name type="common">Pseudomonas testosteroni</name>
    <dbReference type="NCBI Taxonomy" id="285"/>
    <lineage>
        <taxon>Bacteria</taxon>
        <taxon>Pseudomonadati</taxon>
        <taxon>Pseudomonadota</taxon>
        <taxon>Betaproteobacteria</taxon>
        <taxon>Burkholderiales</taxon>
        <taxon>Comamonadaceae</taxon>
        <taxon>Comamonas</taxon>
    </lineage>
</organism>
<comment type="caution">
    <text evidence="1">The sequence shown here is derived from an EMBL/GenBank/DDBJ whole genome shotgun (WGS) entry which is preliminary data.</text>
</comment>